<feature type="compositionally biased region" description="Polar residues" evidence="1">
    <location>
        <begin position="112"/>
        <end position="122"/>
    </location>
</feature>
<sequence length="349" mass="37517">MGSEHGNVSNINHVEIKHEDGKPLLEPNSPHFSSPSSSSSSSSSALEFDTNEKSQPLNDSSTKPEIDENLSSGPESVSSPDNTAPTTPQWSMVSASPLSSSFGPSPEVSSSQMKSPQAQTMARPTGYDPNRIPASVFSTKQSNLTDWSTASNESLFSIHMGNNSFSREHSTWLEEWNNGQTNTPHGTESKSTELSLPPVMEVPGHEESSVKSGKEKLEKEDCDKNLKVGSMENNAKEKIAPVEIVPTANGPGGFKGSPAAEANRTSSSSHRTSYSNPRLSDESGNSSSSFAFPVLVSDGAKGGSSKMVIEKPPEKPAEKVQPEAQVYEATPKPSETRWFSCIPWWPRCC</sequence>
<gene>
    <name evidence="2" type="ORF">ACJIZ3_002002</name>
</gene>
<feature type="region of interest" description="Disordered" evidence="1">
    <location>
        <begin position="176"/>
        <end position="323"/>
    </location>
</feature>
<feature type="compositionally biased region" description="Basic and acidic residues" evidence="1">
    <location>
        <begin position="14"/>
        <end position="23"/>
    </location>
</feature>
<protein>
    <submittedName>
        <fullName evidence="2">Uncharacterized protein</fullName>
    </submittedName>
</protein>
<dbReference type="EMBL" id="JBJXBP010000002">
    <property type="protein sequence ID" value="KAL3844599.1"/>
    <property type="molecule type" value="Genomic_DNA"/>
</dbReference>
<feature type="compositionally biased region" description="Low complexity" evidence="1">
    <location>
        <begin position="33"/>
        <end position="44"/>
    </location>
</feature>
<accession>A0ABD3U585</accession>
<comment type="caution">
    <text evidence="2">The sequence shown here is derived from an EMBL/GenBank/DDBJ whole genome shotgun (WGS) entry which is preliminary data.</text>
</comment>
<evidence type="ECO:0000313" key="3">
    <source>
        <dbReference type="Proteomes" id="UP001634393"/>
    </source>
</evidence>
<feature type="compositionally biased region" description="Low complexity" evidence="1">
    <location>
        <begin position="94"/>
        <end position="111"/>
    </location>
</feature>
<dbReference type="PANTHER" id="PTHR33673:SF36">
    <property type="entry name" value="MYB-LIKE PROTEIN Q"/>
    <property type="match status" value="1"/>
</dbReference>
<proteinExistence type="predicted"/>
<organism evidence="2 3">
    <name type="scientific">Penstemon smallii</name>
    <dbReference type="NCBI Taxonomy" id="265156"/>
    <lineage>
        <taxon>Eukaryota</taxon>
        <taxon>Viridiplantae</taxon>
        <taxon>Streptophyta</taxon>
        <taxon>Embryophyta</taxon>
        <taxon>Tracheophyta</taxon>
        <taxon>Spermatophyta</taxon>
        <taxon>Magnoliopsida</taxon>
        <taxon>eudicotyledons</taxon>
        <taxon>Gunneridae</taxon>
        <taxon>Pentapetalae</taxon>
        <taxon>asterids</taxon>
        <taxon>lamiids</taxon>
        <taxon>Lamiales</taxon>
        <taxon>Plantaginaceae</taxon>
        <taxon>Cheloneae</taxon>
        <taxon>Penstemon</taxon>
    </lineage>
</organism>
<name>A0ABD3U585_9LAMI</name>
<evidence type="ECO:0000313" key="2">
    <source>
        <dbReference type="EMBL" id="KAL3844599.1"/>
    </source>
</evidence>
<feature type="compositionally biased region" description="Polar residues" evidence="1">
    <location>
        <begin position="177"/>
        <end position="186"/>
    </location>
</feature>
<feature type="compositionally biased region" description="Low complexity" evidence="1">
    <location>
        <begin position="264"/>
        <end position="275"/>
    </location>
</feature>
<feature type="compositionally biased region" description="Basic and acidic residues" evidence="1">
    <location>
        <begin position="308"/>
        <end position="321"/>
    </location>
</feature>
<feature type="compositionally biased region" description="Polar residues" evidence="1">
    <location>
        <begin position="1"/>
        <end position="12"/>
    </location>
</feature>
<evidence type="ECO:0000256" key="1">
    <source>
        <dbReference type="SAM" id="MobiDB-lite"/>
    </source>
</evidence>
<feature type="compositionally biased region" description="Polar residues" evidence="1">
    <location>
        <begin position="276"/>
        <end position="290"/>
    </location>
</feature>
<feature type="compositionally biased region" description="Basic and acidic residues" evidence="1">
    <location>
        <begin position="203"/>
        <end position="226"/>
    </location>
</feature>
<feature type="region of interest" description="Disordered" evidence="1">
    <location>
        <begin position="1"/>
        <end position="134"/>
    </location>
</feature>
<keyword evidence="3" id="KW-1185">Reference proteome</keyword>
<feature type="compositionally biased region" description="Polar residues" evidence="1">
    <location>
        <begin position="53"/>
        <end position="93"/>
    </location>
</feature>
<reference evidence="2 3" key="1">
    <citation type="submission" date="2024-12" db="EMBL/GenBank/DDBJ databases">
        <title>The unique morphological basis and parallel evolutionary history of personate flowers in Penstemon.</title>
        <authorList>
            <person name="Depatie T.H."/>
            <person name="Wessinger C.A."/>
        </authorList>
    </citation>
    <scope>NUCLEOTIDE SEQUENCE [LARGE SCALE GENOMIC DNA]</scope>
    <source>
        <strain evidence="2">WTNN_2</strain>
        <tissue evidence="2">Leaf</tissue>
    </source>
</reference>
<dbReference type="PANTHER" id="PTHR33673">
    <property type="entry name" value="SUPPRESSOR SRP40-LIKE PROTEIN"/>
    <property type="match status" value="1"/>
</dbReference>
<dbReference type="Proteomes" id="UP001634393">
    <property type="component" value="Unassembled WGS sequence"/>
</dbReference>
<dbReference type="AlphaFoldDB" id="A0ABD3U585"/>